<dbReference type="InterPro" id="IPR000073">
    <property type="entry name" value="AB_hydrolase_1"/>
</dbReference>
<protein>
    <submittedName>
        <fullName evidence="3">Pimeloyl-ACP methyl ester carboxylesterase</fullName>
    </submittedName>
</protein>
<dbReference type="InterPro" id="IPR000639">
    <property type="entry name" value="Epox_hydrolase-like"/>
</dbReference>
<proteinExistence type="predicted"/>
<keyword evidence="4" id="KW-1185">Reference proteome</keyword>
<dbReference type="InterPro" id="IPR029058">
    <property type="entry name" value="AB_hydrolase_fold"/>
</dbReference>
<gene>
    <name evidence="3" type="ORF">FHX42_002522</name>
</gene>
<comment type="caution">
    <text evidence="3">The sequence shown here is derived from an EMBL/GenBank/DDBJ whole genome shotgun (WGS) entry which is preliminary data.</text>
</comment>
<sequence>MQEKQSFVESAGVRLSVRERGEPGNRPIVLVHGYPDNSAVWDAVVAALAAVDPRRHVVRYDVRGMGESSAPEDSGGYRLEHLAADLAAVVRAVSPDHPVHLVGHDWGSIQSWEAVGDPRYRHLLASFTTLSGPCLGHLGGWWRRNLTPRGLPGLLNQGLHSSYIGLFSAPLLPELLWRSPMLRSWFRAERGDAVRGLELYRQNIGRGTSAPHHTDLPVQQLVLARDGYVLPTMLTSADPWCDRLWRYRLPAGHWAPRTHPEAVARRITDFAEYVTSSESSEDWEAVRVR</sequence>
<feature type="domain" description="AB hydrolase-1" evidence="2">
    <location>
        <begin position="27"/>
        <end position="133"/>
    </location>
</feature>
<evidence type="ECO:0000313" key="4">
    <source>
        <dbReference type="Proteomes" id="UP000569329"/>
    </source>
</evidence>
<dbReference type="SUPFAM" id="SSF53474">
    <property type="entry name" value="alpha/beta-Hydrolases"/>
    <property type="match status" value="1"/>
</dbReference>
<dbReference type="PRINTS" id="PR00412">
    <property type="entry name" value="EPOXHYDRLASE"/>
</dbReference>
<evidence type="ECO:0000256" key="1">
    <source>
        <dbReference type="ARBA" id="ARBA00022801"/>
    </source>
</evidence>
<dbReference type="Pfam" id="PF00561">
    <property type="entry name" value="Abhydrolase_1"/>
    <property type="match status" value="1"/>
</dbReference>
<evidence type="ECO:0000259" key="2">
    <source>
        <dbReference type="Pfam" id="PF00561"/>
    </source>
</evidence>
<reference evidence="3 4" key="1">
    <citation type="submission" date="2020-07" db="EMBL/GenBank/DDBJ databases">
        <title>Sequencing the genomes of 1000 actinobacteria strains.</title>
        <authorList>
            <person name="Klenk H.-P."/>
        </authorList>
    </citation>
    <scope>NUCLEOTIDE SEQUENCE [LARGE SCALE GENOMIC DNA]</scope>
    <source>
        <strain evidence="3 4">DSM 45975</strain>
    </source>
</reference>
<name>A0A839E169_9PSEU</name>
<dbReference type="GO" id="GO:0016787">
    <property type="term" value="F:hydrolase activity"/>
    <property type="evidence" value="ECO:0007669"/>
    <property type="project" value="UniProtKB-KW"/>
</dbReference>
<accession>A0A839E169</accession>
<dbReference type="RefSeq" id="WP_182544394.1">
    <property type="nucleotide sequence ID" value="NZ_JACGWZ010000003.1"/>
</dbReference>
<organism evidence="3 4">
    <name type="scientific">Halosaccharopolyspora lacisalsi</name>
    <dbReference type="NCBI Taxonomy" id="1000566"/>
    <lineage>
        <taxon>Bacteria</taxon>
        <taxon>Bacillati</taxon>
        <taxon>Actinomycetota</taxon>
        <taxon>Actinomycetes</taxon>
        <taxon>Pseudonocardiales</taxon>
        <taxon>Pseudonocardiaceae</taxon>
        <taxon>Halosaccharopolyspora</taxon>
    </lineage>
</organism>
<dbReference type="PANTHER" id="PTHR43329">
    <property type="entry name" value="EPOXIDE HYDROLASE"/>
    <property type="match status" value="1"/>
</dbReference>
<evidence type="ECO:0000313" key="3">
    <source>
        <dbReference type="EMBL" id="MBA8825171.1"/>
    </source>
</evidence>
<dbReference type="Proteomes" id="UP000569329">
    <property type="component" value="Unassembled WGS sequence"/>
</dbReference>
<keyword evidence="1" id="KW-0378">Hydrolase</keyword>
<dbReference type="AlphaFoldDB" id="A0A839E169"/>
<dbReference type="EMBL" id="JACGWZ010000003">
    <property type="protein sequence ID" value="MBA8825171.1"/>
    <property type="molecule type" value="Genomic_DNA"/>
</dbReference>
<dbReference type="Gene3D" id="3.40.50.1820">
    <property type="entry name" value="alpha/beta hydrolase"/>
    <property type="match status" value="1"/>
</dbReference>